<dbReference type="Gene3D" id="3.40.720.10">
    <property type="entry name" value="Alkaline Phosphatase, subunit A"/>
    <property type="match status" value="1"/>
</dbReference>
<dbReference type="Pfam" id="PF00884">
    <property type="entry name" value="Sulfatase"/>
    <property type="match status" value="1"/>
</dbReference>
<protein>
    <recommendedName>
        <fullName evidence="3">Sulfatase N-terminal domain-containing protein</fullName>
    </recommendedName>
</protein>
<dbReference type="Proteomes" id="UP000276128">
    <property type="component" value="Unassembled WGS sequence"/>
</dbReference>
<dbReference type="SUPFAM" id="SSF53649">
    <property type="entry name" value="Alkaline phosphatase-like"/>
    <property type="match status" value="1"/>
</dbReference>
<sequence>MNGPNILMIMVDQYRSDWMSCAGTSYVHTPHIDRIAGGGVRFVQASCNSPVCGPSRSSIAAGLYPHRIGNLENFVNYPVEQPTYYQALRQAGYRVGIVGKSDLHKGDHFYGLNGDLPIMYHLGFTHPHETEGKMNAAFRRNHLMNFDLDTGDDAHIAGPYQHYLREHGQLDAFVEDYRQRFDGWNYYNATPSPLPAEHFHDSYIGRKSCEFIEQAPDDAPWHLFVSFVGPHDPWDAPAEYAEAFADRTFPDSIRDDHSGKPEWVKKKSKKQTADMTEAHLTQVKRQYAAAIQLIDDWVGRMLDTLARKGLADNTVIIFCADHGEMMGDHGLFQKNTMYEGALRVPLIIADPRKTTTGTSPALAEMVDLYPTIMELCGIQYAQSRLDGVSLVPQLQDNPPPHKPYQLSELTNTRMIFDGRYKYIENHNDAMELYDLQEDPQELRNLAKERPETVRSLMKSMAGLRK</sequence>
<dbReference type="RefSeq" id="WP_126143905.1">
    <property type="nucleotide sequence ID" value="NZ_RXHU01000082.1"/>
</dbReference>
<dbReference type="GO" id="GO:0005737">
    <property type="term" value="C:cytoplasm"/>
    <property type="evidence" value="ECO:0007669"/>
    <property type="project" value="TreeGrafter"/>
</dbReference>
<evidence type="ECO:0000313" key="5">
    <source>
        <dbReference type="Proteomes" id="UP000276128"/>
    </source>
</evidence>
<evidence type="ECO:0000256" key="1">
    <source>
        <dbReference type="ARBA" id="ARBA00022723"/>
    </source>
</evidence>
<keyword evidence="1" id="KW-0479">Metal-binding</keyword>
<keyword evidence="2" id="KW-0378">Hydrolase</keyword>
<comment type="caution">
    <text evidence="4">The sequence shown here is derived from an EMBL/GenBank/DDBJ whole genome shotgun (WGS) entry which is preliminary data.</text>
</comment>
<dbReference type="GO" id="GO:0008484">
    <property type="term" value="F:sulfuric ester hydrolase activity"/>
    <property type="evidence" value="ECO:0007669"/>
    <property type="project" value="TreeGrafter"/>
</dbReference>
<evidence type="ECO:0000259" key="3">
    <source>
        <dbReference type="Pfam" id="PF00884"/>
    </source>
</evidence>
<dbReference type="EMBL" id="RXHU01000082">
    <property type="protein sequence ID" value="RTE05433.1"/>
    <property type="molecule type" value="Genomic_DNA"/>
</dbReference>
<organism evidence="4 5">
    <name type="scientific">Paenibacillus whitsoniae</name>
    <dbReference type="NCBI Taxonomy" id="2496558"/>
    <lineage>
        <taxon>Bacteria</taxon>
        <taxon>Bacillati</taxon>
        <taxon>Bacillota</taxon>
        <taxon>Bacilli</taxon>
        <taxon>Bacillales</taxon>
        <taxon>Paenibacillaceae</taxon>
        <taxon>Paenibacillus</taxon>
    </lineage>
</organism>
<dbReference type="InterPro" id="IPR000917">
    <property type="entry name" value="Sulfatase_N"/>
</dbReference>
<keyword evidence="5" id="KW-1185">Reference proteome</keyword>
<name>A0A3S0A852_9BACL</name>
<reference evidence="4 5" key="1">
    <citation type="submission" date="2018-12" db="EMBL/GenBank/DDBJ databases">
        <title>Bacillus ochoae sp. nov., Paenibacillus whitsoniae sp. nov., Paenibacillus spiritus sp. nov. Isolated from the Mars Exploration Rover during spacecraft assembly.</title>
        <authorList>
            <person name="Seuylemezian A."/>
            <person name="Vaishampayan P."/>
        </authorList>
    </citation>
    <scope>NUCLEOTIDE SEQUENCE [LARGE SCALE GENOMIC DNA]</scope>
    <source>
        <strain evidence="4 5">MER 54</strain>
    </source>
</reference>
<dbReference type="PANTHER" id="PTHR45953:SF1">
    <property type="entry name" value="IDURONATE 2-SULFATASE"/>
    <property type="match status" value="1"/>
</dbReference>
<dbReference type="AlphaFoldDB" id="A0A3S0A852"/>
<evidence type="ECO:0000313" key="4">
    <source>
        <dbReference type="EMBL" id="RTE05433.1"/>
    </source>
</evidence>
<dbReference type="InterPro" id="IPR017850">
    <property type="entry name" value="Alkaline_phosphatase_core_sf"/>
</dbReference>
<accession>A0A3S0A852</accession>
<dbReference type="GO" id="GO:0046872">
    <property type="term" value="F:metal ion binding"/>
    <property type="evidence" value="ECO:0007669"/>
    <property type="project" value="UniProtKB-KW"/>
</dbReference>
<feature type="domain" description="Sulfatase N-terminal" evidence="3">
    <location>
        <begin position="4"/>
        <end position="378"/>
    </location>
</feature>
<gene>
    <name evidence="4" type="ORF">EJQ19_24680</name>
</gene>
<proteinExistence type="predicted"/>
<evidence type="ECO:0000256" key="2">
    <source>
        <dbReference type="ARBA" id="ARBA00022801"/>
    </source>
</evidence>
<dbReference type="OrthoDB" id="9762324at2"/>
<dbReference type="PANTHER" id="PTHR45953">
    <property type="entry name" value="IDURONATE 2-SULFATASE"/>
    <property type="match status" value="1"/>
</dbReference>